<protein>
    <recommendedName>
        <fullName evidence="1">Bet v I/Major latex protein domain-containing protein</fullName>
    </recommendedName>
</protein>
<organism evidence="2">
    <name type="scientific">Sesamum radiatum</name>
    <name type="common">Black benniseed</name>
    <dbReference type="NCBI Taxonomy" id="300843"/>
    <lineage>
        <taxon>Eukaryota</taxon>
        <taxon>Viridiplantae</taxon>
        <taxon>Streptophyta</taxon>
        <taxon>Embryophyta</taxon>
        <taxon>Tracheophyta</taxon>
        <taxon>Spermatophyta</taxon>
        <taxon>Magnoliopsida</taxon>
        <taxon>eudicotyledons</taxon>
        <taxon>Gunneridae</taxon>
        <taxon>Pentapetalae</taxon>
        <taxon>asterids</taxon>
        <taxon>lamiids</taxon>
        <taxon>Lamiales</taxon>
        <taxon>Pedaliaceae</taxon>
        <taxon>Sesamum</taxon>
    </lineage>
</organism>
<gene>
    <name evidence="2" type="ORF">Sradi_6748600</name>
</gene>
<sequence>MKQRIELVDEANKTLIYNVIGGNIMKYYKSYKSITSVSDKQGDSDGDGDGALVKCRVEFEKAAVEQQVPDPNS</sequence>
<dbReference type="AlphaFoldDB" id="A0AAW2JTK4"/>
<dbReference type="Gene3D" id="3.30.530.20">
    <property type="match status" value="1"/>
</dbReference>
<dbReference type="EMBL" id="JACGWJ010000032">
    <property type="protein sequence ID" value="KAL0296965.1"/>
    <property type="molecule type" value="Genomic_DNA"/>
</dbReference>
<reference evidence="2" key="1">
    <citation type="submission" date="2020-06" db="EMBL/GenBank/DDBJ databases">
        <authorList>
            <person name="Li T."/>
            <person name="Hu X."/>
            <person name="Zhang T."/>
            <person name="Song X."/>
            <person name="Zhang H."/>
            <person name="Dai N."/>
            <person name="Sheng W."/>
            <person name="Hou X."/>
            <person name="Wei L."/>
        </authorList>
    </citation>
    <scope>NUCLEOTIDE SEQUENCE</scope>
    <source>
        <strain evidence="2">G02</strain>
        <tissue evidence="2">Leaf</tissue>
    </source>
</reference>
<dbReference type="InterPro" id="IPR000916">
    <property type="entry name" value="Bet_v_I/MLP"/>
</dbReference>
<dbReference type="PANTHER" id="PTHR31907">
    <property type="entry name" value="MLP-LIKE PROTEIN 423"/>
    <property type="match status" value="1"/>
</dbReference>
<name>A0AAW2JTK4_SESRA</name>
<accession>A0AAW2JTK4</accession>
<reference evidence="2" key="2">
    <citation type="journal article" date="2024" name="Plant">
        <title>Genomic evolution and insights into agronomic trait innovations of Sesamum species.</title>
        <authorList>
            <person name="Miao H."/>
            <person name="Wang L."/>
            <person name="Qu L."/>
            <person name="Liu H."/>
            <person name="Sun Y."/>
            <person name="Le M."/>
            <person name="Wang Q."/>
            <person name="Wei S."/>
            <person name="Zheng Y."/>
            <person name="Lin W."/>
            <person name="Duan Y."/>
            <person name="Cao H."/>
            <person name="Xiong S."/>
            <person name="Wang X."/>
            <person name="Wei L."/>
            <person name="Li C."/>
            <person name="Ma Q."/>
            <person name="Ju M."/>
            <person name="Zhao R."/>
            <person name="Li G."/>
            <person name="Mu C."/>
            <person name="Tian Q."/>
            <person name="Mei H."/>
            <person name="Zhang T."/>
            <person name="Gao T."/>
            <person name="Zhang H."/>
        </authorList>
    </citation>
    <scope>NUCLEOTIDE SEQUENCE</scope>
    <source>
        <strain evidence="2">G02</strain>
    </source>
</reference>
<evidence type="ECO:0000259" key="1">
    <source>
        <dbReference type="Pfam" id="PF00407"/>
    </source>
</evidence>
<feature type="domain" description="Bet v I/Major latex protein" evidence="1">
    <location>
        <begin position="1"/>
        <end position="71"/>
    </location>
</feature>
<proteinExistence type="predicted"/>
<dbReference type="Pfam" id="PF00407">
    <property type="entry name" value="Bet_v_1"/>
    <property type="match status" value="1"/>
</dbReference>
<dbReference type="SUPFAM" id="SSF55961">
    <property type="entry name" value="Bet v1-like"/>
    <property type="match status" value="1"/>
</dbReference>
<dbReference type="GO" id="GO:0006952">
    <property type="term" value="P:defense response"/>
    <property type="evidence" value="ECO:0007669"/>
    <property type="project" value="InterPro"/>
</dbReference>
<dbReference type="InterPro" id="IPR023393">
    <property type="entry name" value="START-like_dom_sf"/>
</dbReference>
<dbReference type="InterPro" id="IPR051761">
    <property type="entry name" value="MLP-like_ligand-binding"/>
</dbReference>
<evidence type="ECO:0000313" key="2">
    <source>
        <dbReference type="EMBL" id="KAL0296965.1"/>
    </source>
</evidence>
<comment type="caution">
    <text evidence="2">The sequence shown here is derived from an EMBL/GenBank/DDBJ whole genome shotgun (WGS) entry which is preliminary data.</text>
</comment>